<feature type="domain" description="UvrD-like helicase ATP-binding" evidence="6">
    <location>
        <begin position="209"/>
        <end position="590"/>
    </location>
</feature>
<dbReference type="GO" id="GO:0043138">
    <property type="term" value="F:3'-5' DNA helicase activity"/>
    <property type="evidence" value="ECO:0007669"/>
    <property type="project" value="TreeGrafter"/>
</dbReference>
<dbReference type="OrthoDB" id="9787585at2"/>
<gene>
    <name evidence="7" type="ordered locus">Sgly_3070</name>
</gene>
<dbReference type="HOGENOM" id="CLU_010312_4_0_9"/>
<organism evidence="7 8">
    <name type="scientific">Syntrophobotulus glycolicus (strain DSM 8271 / FlGlyR)</name>
    <dbReference type="NCBI Taxonomy" id="645991"/>
    <lineage>
        <taxon>Bacteria</taxon>
        <taxon>Bacillati</taxon>
        <taxon>Bacillota</taxon>
        <taxon>Clostridia</taxon>
        <taxon>Eubacteriales</taxon>
        <taxon>Desulfitobacteriaceae</taxon>
        <taxon>Syntrophobotulus</taxon>
    </lineage>
</organism>
<protein>
    <submittedName>
        <fullName evidence="7">UvrD/REP helicase</fullName>
    </submittedName>
</protein>
<dbReference type="InterPro" id="IPR014016">
    <property type="entry name" value="UvrD-like_ATP-bd"/>
</dbReference>
<proteinExistence type="predicted"/>
<dbReference type="EMBL" id="CP002547">
    <property type="protein sequence ID" value="ADY57338.1"/>
    <property type="molecule type" value="Genomic_DNA"/>
</dbReference>
<dbReference type="KEGG" id="sgy:Sgly_3070"/>
<keyword evidence="8" id="KW-1185">Reference proteome</keyword>
<dbReference type="STRING" id="645991.Sgly_3070"/>
<feature type="binding site" evidence="5">
    <location>
        <begin position="230"/>
        <end position="237"/>
    </location>
    <ligand>
        <name>ATP</name>
        <dbReference type="ChEBI" id="CHEBI:30616"/>
    </ligand>
</feature>
<dbReference type="Proteomes" id="UP000007488">
    <property type="component" value="Chromosome"/>
</dbReference>
<reference evidence="8" key="2">
    <citation type="submission" date="2011-02" db="EMBL/GenBank/DDBJ databases">
        <title>The complete genome of Syntrophobotulus glycolicus DSM 8271.</title>
        <authorList>
            <person name="Lucas S."/>
            <person name="Copeland A."/>
            <person name="Lapidus A."/>
            <person name="Bruce D."/>
            <person name="Goodwin L."/>
            <person name="Pitluck S."/>
            <person name="Kyrpides N."/>
            <person name="Mavromatis K."/>
            <person name="Pagani I."/>
            <person name="Ivanova N."/>
            <person name="Mikhailova N."/>
            <person name="Chertkov O."/>
            <person name="Held B."/>
            <person name="Detter J.C."/>
            <person name="Tapia R."/>
            <person name="Han C."/>
            <person name="Land M."/>
            <person name="Hauser L."/>
            <person name="Markowitz V."/>
            <person name="Cheng J.-F."/>
            <person name="Hugenholtz P."/>
            <person name="Woyke T."/>
            <person name="Wu D."/>
            <person name="Spring S."/>
            <person name="Schroeder M."/>
            <person name="Brambilla E."/>
            <person name="Klenk H.-P."/>
            <person name="Eisen J.A."/>
        </authorList>
    </citation>
    <scope>NUCLEOTIDE SEQUENCE [LARGE SCALE GENOMIC DNA]</scope>
    <source>
        <strain evidence="8">DSM 8271 / FlGlyR</strain>
    </source>
</reference>
<name>F0T0G6_SYNGF</name>
<reference evidence="7 8" key="1">
    <citation type="journal article" date="2011" name="Stand. Genomic Sci.">
        <title>Complete genome sequence of Syntrophobotulus glycolicus type strain (FlGlyR).</title>
        <authorList>
            <person name="Han C."/>
            <person name="Mwirichia R."/>
            <person name="Chertkov O."/>
            <person name="Held B."/>
            <person name="Lapidus A."/>
            <person name="Nolan M."/>
            <person name="Lucas S."/>
            <person name="Hammon N."/>
            <person name="Deshpande S."/>
            <person name="Cheng J.F."/>
            <person name="Tapia R."/>
            <person name="Goodwin L."/>
            <person name="Pitluck S."/>
            <person name="Huntemann M."/>
            <person name="Liolios K."/>
            <person name="Ivanova N."/>
            <person name="Pagani I."/>
            <person name="Mavromatis K."/>
            <person name="Ovchinikova G."/>
            <person name="Pati A."/>
            <person name="Chen A."/>
            <person name="Palaniappan K."/>
            <person name="Land M."/>
            <person name="Hauser L."/>
            <person name="Brambilla E.M."/>
            <person name="Rohde M."/>
            <person name="Spring S."/>
            <person name="Sikorski J."/>
            <person name="Goker M."/>
            <person name="Woyke T."/>
            <person name="Bristow J."/>
            <person name="Eisen J.A."/>
            <person name="Markowitz V."/>
            <person name="Hugenholtz P."/>
            <person name="Kyrpides N.C."/>
            <person name="Klenk H.P."/>
            <person name="Detter J.C."/>
        </authorList>
    </citation>
    <scope>NUCLEOTIDE SEQUENCE [LARGE SCALE GENOMIC DNA]</scope>
    <source>
        <strain evidence="8">DSM 8271 / FlGlyR</strain>
    </source>
</reference>
<evidence type="ECO:0000256" key="3">
    <source>
        <dbReference type="ARBA" id="ARBA00022806"/>
    </source>
</evidence>
<evidence type="ECO:0000256" key="2">
    <source>
        <dbReference type="ARBA" id="ARBA00022801"/>
    </source>
</evidence>
<evidence type="ECO:0000256" key="5">
    <source>
        <dbReference type="PROSITE-ProRule" id="PRU00560"/>
    </source>
</evidence>
<keyword evidence="2 5" id="KW-0378">Hydrolase</keyword>
<dbReference type="eggNOG" id="COG3973">
    <property type="taxonomic scope" value="Bacteria"/>
</dbReference>
<keyword evidence="1 5" id="KW-0547">Nucleotide-binding</keyword>
<evidence type="ECO:0000313" key="8">
    <source>
        <dbReference type="Proteomes" id="UP000007488"/>
    </source>
</evidence>
<dbReference type="InterPro" id="IPR000212">
    <property type="entry name" value="DNA_helicase_UvrD/REP"/>
</dbReference>
<dbReference type="InterPro" id="IPR027785">
    <property type="entry name" value="UvrD-like_helicase_C"/>
</dbReference>
<dbReference type="Gene3D" id="3.40.50.300">
    <property type="entry name" value="P-loop containing nucleotide triphosphate hydrolases"/>
    <property type="match status" value="3"/>
</dbReference>
<evidence type="ECO:0000313" key="7">
    <source>
        <dbReference type="EMBL" id="ADY57338.1"/>
    </source>
</evidence>
<dbReference type="PROSITE" id="PS51198">
    <property type="entry name" value="UVRD_HELICASE_ATP_BIND"/>
    <property type="match status" value="1"/>
</dbReference>
<dbReference type="GO" id="GO:0005829">
    <property type="term" value="C:cytosol"/>
    <property type="evidence" value="ECO:0007669"/>
    <property type="project" value="TreeGrafter"/>
</dbReference>
<dbReference type="InterPro" id="IPR027417">
    <property type="entry name" value="P-loop_NTPase"/>
</dbReference>
<dbReference type="Pfam" id="PF00580">
    <property type="entry name" value="UvrD-helicase"/>
    <property type="match status" value="1"/>
</dbReference>
<keyword evidence="3 5" id="KW-0347">Helicase</keyword>
<dbReference type="SUPFAM" id="SSF52540">
    <property type="entry name" value="P-loop containing nucleoside triphosphate hydrolases"/>
    <property type="match status" value="1"/>
</dbReference>
<dbReference type="GO" id="GO:0003677">
    <property type="term" value="F:DNA binding"/>
    <property type="evidence" value="ECO:0007669"/>
    <property type="project" value="InterPro"/>
</dbReference>
<keyword evidence="4 5" id="KW-0067">ATP-binding</keyword>
<dbReference type="Pfam" id="PF13538">
    <property type="entry name" value="UvrD_C_2"/>
    <property type="match status" value="1"/>
</dbReference>
<dbReference type="RefSeq" id="WP_013626110.1">
    <property type="nucleotide sequence ID" value="NC_015172.1"/>
</dbReference>
<sequence length="755" mass="86448">MSEYEKTLQEETVYLTQTIDLINKVIAHETGELLESRRKQFLTSRREMWEDTNPSSPDFDRIIETSQYLAAINQDTLGYLHTTKRLDRYQRLISSPYFGRVDFTEDDYPERERLYIGYCSIIDPDTREVCVYDWRAPVSSLFYSGESSRAAYSSPAGQILGTIHLKRQFKIVDSKLKYYFDSAVRITDEILQEVLSRTSSSKMRTIVETIQREQDLIIRDTDSGLLLVQGMAGSGKTSVALHRIAFLLYEGLMSKLSSEHVLIISPNELFSSYIYGVLPELGEENVTQLTFDEISSTLLSEDIALETRNEQLEALLLGKPSGTLFRREGACFKGSKSFHTILNRLLRHYAHQVIPFQDVSFESKVLEKREILKSRFLHNPTAIPMAKQLLKLEKTILEEIHPLRKKRLGKLMNIVERSEGHELEIKTFSRYLSLIEAKQFVRRLHQFTRIHYLEIYRLLFRQEGLLRFLAQGLELPENINGIIAETNAALTAGQAYYEDCAPLLYLKTRVEGIRSYSRIRHAVIDEAQDYSPLQYEVFNLLFPNARFTVLGDVNQSLEKNIDDTLYDQISSILRKPKTSKVLLSTGYRSTKEINAFAREILGKDEQFSLFDRCGEQPSIRPAANTGEKTRAIILDIRDYVSKGLSVAVLCKTMRDAEKAYSQLNEISGIRLIGPQEEELGTGPLILPSYLAKGLEFDAVIIYNADKETYQSETDRQILYVACTRALHILRVYYTGEGSPFLPPHSAGGFSSFRDL</sequence>
<evidence type="ECO:0000259" key="6">
    <source>
        <dbReference type="PROSITE" id="PS51198"/>
    </source>
</evidence>
<dbReference type="AlphaFoldDB" id="F0T0G6"/>
<dbReference type="PANTHER" id="PTHR11070:SF17">
    <property type="entry name" value="DNA HELICASE IV"/>
    <property type="match status" value="1"/>
</dbReference>
<evidence type="ECO:0000256" key="1">
    <source>
        <dbReference type="ARBA" id="ARBA00022741"/>
    </source>
</evidence>
<dbReference type="GO" id="GO:0005524">
    <property type="term" value="F:ATP binding"/>
    <property type="evidence" value="ECO:0007669"/>
    <property type="project" value="UniProtKB-UniRule"/>
</dbReference>
<dbReference type="GO" id="GO:0000725">
    <property type="term" value="P:recombinational repair"/>
    <property type="evidence" value="ECO:0007669"/>
    <property type="project" value="TreeGrafter"/>
</dbReference>
<dbReference type="GO" id="GO:0016787">
    <property type="term" value="F:hydrolase activity"/>
    <property type="evidence" value="ECO:0007669"/>
    <property type="project" value="UniProtKB-UniRule"/>
</dbReference>
<accession>F0T0G6</accession>
<dbReference type="PANTHER" id="PTHR11070">
    <property type="entry name" value="UVRD / RECB / PCRA DNA HELICASE FAMILY MEMBER"/>
    <property type="match status" value="1"/>
</dbReference>
<evidence type="ECO:0000256" key="4">
    <source>
        <dbReference type="ARBA" id="ARBA00022840"/>
    </source>
</evidence>